<dbReference type="InterPro" id="IPR002347">
    <property type="entry name" value="SDR_fam"/>
</dbReference>
<dbReference type="OrthoDB" id="47007at2759"/>
<dbReference type="PANTHER" id="PTHR42760">
    <property type="entry name" value="SHORT-CHAIN DEHYDROGENASES/REDUCTASES FAMILY MEMBER"/>
    <property type="match status" value="1"/>
</dbReference>
<dbReference type="PRINTS" id="PR00080">
    <property type="entry name" value="SDRFAMILY"/>
</dbReference>
<sequence>MVRLLNKVALITGSSSGIGRAIALRYAQEGAHIVCADLSPTARSQVPDEVEIATHDAIIVAGGRAIYVETDVGDAHQMERVVQTAVAEFGRLDILVNNAGVSTDCRNPARVHETDENVWDTTLRVNTKSVFLGCKYALAQMLKQEPHSSGDRGWVINIASVWGLVGGLGAPAYCASKGAVVNCTRQMALDYAPDRIHVNAICPGAIYTAMVRELEETSPSQFENIRRMQPFRGLGQPDDIARMAVVLASDDASLVTGVSLPVDGGYTAH</sequence>
<dbReference type="PRINTS" id="PR00081">
    <property type="entry name" value="GDHRDH"/>
</dbReference>
<reference evidence="3 4" key="1">
    <citation type="submission" date="2019-04" db="EMBL/GenBank/DDBJ databases">
        <authorList>
            <consortium name="DOE Joint Genome Institute"/>
            <person name="Mondo S."/>
            <person name="Kjaerbolling I."/>
            <person name="Vesth T."/>
            <person name="Frisvad J.C."/>
            <person name="Nybo J.L."/>
            <person name="Theobald S."/>
            <person name="Kildgaard S."/>
            <person name="Isbrandt T."/>
            <person name="Kuo A."/>
            <person name="Sato A."/>
            <person name="Lyhne E.K."/>
            <person name="Kogle M.E."/>
            <person name="Wiebenga A."/>
            <person name="Kun R.S."/>
            <person name="Lubbers R.J."/>
            <person name="Makela M.R."/>
            <person name="Barry K."/>
            <person name="Chovatia M."/>
            <person name="Clum A."/>
            <person name="Daum C."/>
            <person name="Haridas S."/>
            <person name="He G."/>
            <person name="LaButti K."/>
            <person name="Lipzen A."/>
            <person name="Riley R."/>
            <person name="Salamov A."/>
            <person name="Simmons B.A."/>
            <person name="Magnuson J.K."/>
            <person name="Henrissat B."/>
            <person name="Mortensen U.H."/>
            <person name="Larsen T.O."/>
            <person name="Devries R.P."/>
            <person name="Grigoriev I.V."/>
            <person name="Machida M."/>
            <person name="Baker S.E."/>
            <person name="Andersen M.R."/>
            <person name="Cantor M.N."/>
            <person name="Hua S.X."/>
        </authorList>
    </citation>
    <scope>NUCLEOTIDE SEQUENCE [LARGE SCALE GENOMIC DNA]</scope>
    <source>
        <strain evidence="3 4">CBS 119388</strain>
    </source>
</reference>
<dbReference type="PANTHER" id="PTHR42760:SF124">
    <property type="entry name" value="SHORT-CHAIN DEHYDROGENASE_REDUCTASE"/>
    <property type="match status" value="1"/>
</dbReference>
<keyword evidence="4" id="KW-1185">Reference proteome</keyword>
<comment type="similarity">
    <text evidence="1">Belongs to the short-chain dehydrogenases/reductases (SDR) family.</text>
</comment>
<keyword evidence="2" id="KW-0521">NADP</keyword>
<dbReference type="RefSeq" id="XP_031937688.1">
    <property type="nucleotide sequence ID" value="XM_032090240.1"/>
</dbReference>
<dbReference type="CDD" id="cd05233">
    <property type="entry name" value="SDR_c"/>
    <property type="match status" value="1"/>
</dbReference>
<organism evidence="3 4">
    <name type="scientific">Aspergillus pseudonomiae</name>
    <dbReference type="NCBI Taxonomy" id="1506151"/>
    <lineage>
        <taxon>Eukaryota</taxon>
        <taxon>Fungi</taxon>
        <taxon>Dikarya</taxon>
        <taxon>Ascomycota</taxon>
        <taxon>Pezizomycotina</taxon>
        <taxon>Eurotiomycetes</taxon>
        <taxon>Eurotiomycetidae</taxon>
        <taxon>Eurotiales</taxon>
        <taxon>Aspergillaceae</taxon>
        <taxon>Aspergillus</taxon>
        <taxon>Aspergillus subgen. Circumdati</taxon>
    </lineage>
</organism>
<accession>A0A5N7D294</accession>
<dbReference type="EMBL" id="ML736817">
    <property type="protein sequence ID" value="KAE8400369.1"/>
    <property type="molecule type" value="Genomic_DNA"/>
</dbReference>
<evidence type="ECO:0000256" key="2">
    <source>
        <dbReference type="ARBA" id="ARBA00022857"/>
    </source>
</evidence>
<dbReference type="NCBIfam" id="NF005559">
    <property type="entry name" value="PRK07231.1"/>
    <property type="match status" value="1"/>
</dbReference>
<evidence type="ECO:0000313" key="3">
    <source>
        <dbReference type="EMBL" id="KAE8400369.1"/>
    </source>
</evidence>
<protein>
    <submittedName>
        <fullName evidence="3">Uncharacterized protein</fullName>
    </submittedName>
</protein>
<evidence type="ECO:0000256" key="1">
    <source>
        <dbReference type="ARBA" id="ARBA00006484"/>
    </source>
</evidence>
<dbReference type="SUPFAM" id="SSF51735">
    <property type="entry name" value="NAD(P)-binding Rossmann-fold domains"/>
    <property type="match status" value="1"/>
</dbReference>
<name>A0A5N6I8R1_9EURO</name>
<dbReference type="InterPro" id="IPR036291">
    <property type="entry name" value="NAD(P)-bd_dom_sf"/>
</dbReference>
<dbReference type="GeneID" id="43674931"/>
<evidence type="ECO:0000313" key="4">
    <source>
        <dbReference type="Proteomes" id="UP000325579"/>
    </source>
</evidence>
<gene>
    <name evidence="3" type="ORF">BDV37DRAFT_297051</name>
</gene>
<dbReference type="GO" id="GO:0016616">
    <property type="term" value="F:oxidoreductase activity, acting on the CH-OH group of donors, NAD or NADP as acceptor"/>
    <property type="evidence" value="ECO:0007669"/>
    <property type="project" value="TreeGrafter"/>
</dbReference>
<dbReference type="Proteomes" id="UP000325579">
    <property type="component" value="Unassembled WGS sequence"/>
</dbReference>
<proteinExistence type="inferred from homology"/>
<dbReference type="Pfam" id="PF13561">
    <property type="entry name" value="adh_short_C2"/>
    <property type="match status" value="1"/>
</dbReference>
<accession>A0A5N6I8R1</accession>
<dbReference type="Gene3D" id="3.40.50.720">
    <property type="entry name" value="NAD(P)-binding Rossmann-like Domain"/>
    <property type="match status" value="1"/>
</dbReference>
<dbReference type="FunFam" id="3.40.50.720:FF:000620">
    <property type="entry name" value="3-oxoacyl-(Acyl carrier protein) reductase"/>
    <property type="match status" value="1"/>
</dbReference>
<dbReference type="AlphaFoldDB" id="A0A5N6I8R1"/>